<evidence type="ECO:0000313" key="3">
    <source>
        <dbReference type="Proteomes" id="UP001152484"/>
    </source>
</evidence>
<keyword evidence="3" id="KW-1185">Reference proteome</keyword>
<dbReference type="Pfam" id="PF00646">
    <property type="entry name" value="F-box"/>
    <property type="match status" value="1"/>
</dbReference>
<name>A0A9P0ZE93_CUSEU</name>
<dbReference type="PANTHER" id="PTHR31672">
    <property type="entry name" value="BNACNNG10540D PROTEIN"/>
    <property type="match status" value="1"/>
</dbReference>
<dbReference type="OrthoDB" id="626202at2759"/>
<feature type="domain" description="F-box" evidence="1">
    <location>
        <begin position="63"/>
        <end position="102"/>
    </location>
</feature>
<gene>
    <name evidence="2" type="ORF">CEURO_LOCUS13644</name>
</gene>
<dbReference type="InterPro" id="IPR001810">
    <property type="entry name" value="F-box_dom"/>
</dbReference>
<proteinExistence type="predicted"/>
<dbReference type="Proteomes" id="UP001152484">
    <property type="component" value="Unassembled WGS sequence"/>
</dbReference>
<comment type="caution">
    <text evidence="2">The sequence shown here is derived from an EMBL/GenBank/DDBJ whole genome shotgun (WGS) entry which is preliminary data.</text>
</comment>
<dbReference type="SMART" id="SM00256">
    <property type="entry name" value="FBOX"/>
    <property type="match status" value="1"/>
</dbReference>
<reference evidence="2" key="1">
    <citation type="submission" date="2022-07" db="EMBL/GenBank/DDBJ databases">
        <authorList>
            <person name="Macas J."/>
            <person name="Novak P."/>
            <person name="Neumann P."/>
        </authorList>
    </citation>
    <scope>NUCLEOTIDE SEQUENCE</scope>
</reference>
<dbReference type="InterPro" id="IPR050796">
    <property type="entry name" value="SCF_F-box_component"/>
</dbReference>
<dbReference type="PROSITE" id="PS50181">
    <property type="entry name" value="FBOX"/>
    <property type="match status" value="1"/>
</dbReference>
<dbReference type="Pfam" id="PF24750">
    <property type="entry name" value="b-prop_At3g26010-like"/>
    <property type="match status" value="1"/>
</dbReference>
<organism evidence="2 3">
    <name type="scientific">Cuscuta europaea</name>
    <name type="common">European dodder</name>
    <dbReference type="NCBI Taxonomy" id="41803"/>
    <lineage>
        <taxon>Eukaryota</taxon>
        <taxon>Viridiplantae</taxon>
        <taxon>Streptophyta</taxon>
        <taxon>Embryophyta</taxon>
        <taxon>Tracheophyta</taxon>
        <taxon>Spermatophyta</taxon>
        <taxon>Magnoliopsida</taxon>
        <taxon>eudicotyledons</taxon>
        <taxon>Gunneridae</taxon>
        <taxon>Pentapetalae</taxon>
        <taxon>asterids</taxon>
        <taxon>lamiids</taxon>
        <taxon>Solanales</taxon>
        <taxon>Convolvulaceae</taxon>
        <taxon>Cuscuteae</taxon>
        <taxon>Cuscuta</taxon>
        <taxon>Cuscuta subgen. Cuscuta</taxon>
    </lineage>
</organism>
<dbReference type="EMBL" id="CAMAPE010000035">
    <property type="protein sequence ID" value="CAH9096969.1"/>
    <property type="molecule type" value="Genomic_DNA"/>
</dbReference>
<evidence type="ECO:0000313" key="2">
    <source>
        <dbReference type="EMBL" id="CAH9096969.1"/>
    </source>
</evidence>
<dbReference type="Gene3D" id="1.20.1280.50">
    <property type="match status" value="1"/>
</dbReference>
<dbReference type="SUPFAM" id="SSF81383">
    <property type="entry name" value="F-box domain"/>
    <property type="match status" value="1"/>
</dbReference>
<dbReference type="InterPro" id="IPR056592">
    <property type="entry name" value="Beta-prop_At3g26010-like"/>
</dbReference>
<dbReference type="PANTHER" id="PTHR31672:SF13">
    <property type="entry name" value="F-BOX PROTEIN CPR30-LIKE"/>
    <property type="match status" value="1"/>
</dbReference>
<protein>
    <recommendedName>
        <fullName evidence="1">F-box domain-containing protein</fullName>
    </recommendedName>
</protein>
<dbReference type="InterPro" id="IPR036047">
    <property type="entry name" value="F-box-like_dom_sf"/>
</dbReference>
<accession>A0A9P0ZE93</accession>
<evidence type="ECO:0000259" key="1">
    <source>
        <dbReference type="PROSITE" id="PS50181"/>
    </source>
</evidence>
<sequence>MYTFSPSSHFFPSFPINPLHRCNPPFYLKEHNIFDSSWNPIPEMRNQKLKGMEDSDKKKGLWLPDSIMADILCRLPSKALARLRFVSKEWQSIVSDRTFAALHLTMKRRRPKEKLSGFFLQGRRYWCDEDIKSVSYVACSDDDDVREAAEKSVLSFLPEEVVILSSIQGILCCRSFFPSPSSSRPRLVYVCNPLTKEWTSLEWPHPPKEKETSTALVLHLCTSLTDVSTDFHLVSVCQRVATTMTDLGNVQEEDEEDDEFEFRFKTYSSQTKEWRESKEVCICSNKLQKKGCSVGGEGGRIIYWLTEDNRVLMFDFRNDLCWMIKAPFPSSELNFTPGVCLGEGGDDGRLQYVLISQDGFMVWELDDQFASLWSLKYFIAPDELEKENPESMFRISKRLQCHLTIESGPWINPLSFRDSTLLLWIYPDIHVFDFDTRKAKLLCLDSALGLSSCLSPIVIPYTMSLVPLG</sequence>
<dbReference type="AlphaFoldDB" id="A0A9P0ZE93"/>